<evidence type="ECO:0000256" key="8">
    <source>
        <dbReference type="ARBA" id="ARBA00022722"/>
    </source>
</evidence>
<organism evidence="16 19">
    <name type="scientific">Lentilactobacillus parakefiri</name>
    <dbReference type="NCBI Taxonomy" id="152332"/>
    <lineage>
        <taxon>Bacteria</taxon>
        <taxon>Bacillati</taxon>
        <taxon>Bacillota</taxon>
        <taxon>Bacilli</taxon>
        <taxon>Lactobacillales</taxon>
        <taxon>Lactobacillaceae</taxon>
        <taxon>Lentilactobacillus</taxon>
    </lineage>
</organism>
<evidence type="ECO:0000313" key="15">
    <source>
        <dbReference type="EMBL" id="GAW73311.1"/>
    </source>
</evidence>
<dbReference type="EMBL" id="BDGB01000161">
    <property type="protein sequence ID" value="GAW73311.1"/>
    <property type="molecule type" value="Genomic_DNA"/>
</dbReference>
<dbReference type="FunFam" id="3.40.970.10:FF:000002">
    <property type="entry name" value="Ribonuclease H"/>
    <property type="match status" value="1"/>
</dbReference>
<keyword evidence="10" id="KW-0255">Endonuclease</keyword>
<evidence type="ECO:0000256" key="10">
    <source>
        <dbReference type="ARBA" id="ARBA00022759"/>
    </source>
</evidence>
<evidence type="ECO:0000256" key="13">
    <source>
        <dbReference type="SAM" id="MobiDB-lite"/>
    </source>
</evidence>
<feature type="domain" description="RNase H type-1" evidence="14">
    <location>
        <begin position="76"/>
        <end position="233"/>
    </location>
</feature>
<keyword evidence="20" id="KW-1185">Reference proteome</keyword>
<evidence type="ECO:0000313" key="18">
    <source>
        <dbReference type="Proteomes" id="UP000214739"/>
    </source>
</evidence>
<comment type="function">
    <text evidence="3">Endonuclease that specifically degrades the RNA of RNA-DNA hybrids.</text>
</comment>
<comment type="catalytic activity">
    <reaction evidence="1">
        <text>Endonucleolytic cleavage to 5'-phosphomonoester.</text>
        <dbReference type="EC" id="3.1.26.4"/>
    </reaction>
</comment>
<evidence type="ECO:0000259" key="14">
    <source>
        <dbReference type="PROSITE" id="PS50879"/>
    </source>
</evidence>
<dbReference type="SUPFAM" id="SSF53098">
    <property type="entry name" value="Ribonuclease H-like"/>
    <property type="match status" value="1"/>
</dbReference>
<sequence length="303" mass="34044">MKYYAVKKGRETGIFTSWDEAEKKVKGFSGAQYKSFKTEAEANAYLRGTAPKASTVKVHRKSHSKKGSTGRRSVRPDGEIIVYTDGGSRNHGNFRGGHVKAGDKAAWAFLVQTSGQKYSQSGGEFGATNNRMEIMAFLEALKYLKRQGLQNDRIDFVMDSKYVLDAIQKGWLAGWRRRGWNKSDGSKLQNKQLWQLVDANLRDFPIVRYYWTKGHADDEGNVFVDHLLNQTMDQMGKPEPTSKPIVKSTDGDERPLHKSQPTEKPAQRQPTPAKKKTAPATPTAVQDIENSLKQLGLFDDDDD</sequence>
<dbReference type="EMBL" id="NCXI01000084">
    <property type="protein sequence ID" value="PAK78875.1"/>
    <property type="molecule type" value="Genomic_DNA"/>
</dbReference>
<reference evidence="16 19" key="2">
    <citation type="submission" date="2017-04" db="EMBL/GenBank/DDBJ databases">
        <title>Kefir bacterial isolates.</title>
        <authorList>
            <person name="Kim Y."/>
            <person name="Blasche S."/>
            <person name="Patil K.R."/>
        </authorList>
    </citation>
    <scope>NUCLEOTIDE SEQUENCE [LARGE SCALE GENOMIC DNA]</scope>
    <source>
        <strain evidence="16 19">OG2</strain>
    </source>
</reference>
<evidence type="ECO:0000256" key="9">
    <source>
        <dbReference type="ARBA" id="ARBA00022723"/>
    </source>
</evidence>
<dbReference type="InterPro" id="IPR037056">
    <property type="entry name" value="RNase_H1_N_sf"/>
</dbReference>
<dbReference type="InterPro" id="IPR050092">
    <property type="entry name" value="RNase_H"/>
</dbReference>
<comment type="caution">
    <text evidence="16">The sequence shown here is derived from an EMBL/GenBank/DDBJ whole genome shotgun (WGS) entry which is preliminary data.</text>
</comment>
<gene>
    <name evidence="16" type="ORF">B8W98_09640</name>
    <name evidence="17" type="ORF">C5L28_002503</name>
    <name evidence="15" type="ORF">LPKJCM_02455</name>
</gene>
<dbReference type="Proteomes" id="UP000294668">
    <property type="component" value="Unassembled WGS sequence"/>
</dbReference>
<dbReference type="EMBL" id="PUFL01000091">
    <property type="protein sequence ID" value="TDG88090.1"/>
    <property type="molecule type" value="Genomic_DNA"/>
</dbReference>
<evidence type="ECO:0000313" key="19">
    <source>
        <dbReference type="Proteomes" id="UP000216802"/>
    </source>
</evidence>
<reference evidence="17 20" key="3">
    <citation type="journal article" date="2019" name="Appl. Microbiol. Biotechnol.">
        <title>Uncovering carbohydrate metabolism through a genotype-phenotype association study of 56 lactic acid bacteria genomes.</title>
        <authorList>
            <person name="Buron-Moles G."/>
            <person name="Chailyan A."/>
            <person name="Dolejs I."/>
            <person name="Forster J."/>
            <person name="Miks M.H."/>
        </authorList>
    </citation>
    <scope>NUCLEOTIDE SEQUENCE [LARGE SCALE GENOMIC DNA]</scope>
    <source>
        <strain evidence="17 20">DSM 10551</strain>
    </source>
</reference>
<proteinExistence type="inferred from homology"/>
<dbReference type="InterPro" id="IPR036397">
    <property type="entry name" value="RNaseH_sf"/>
</dbReference>
<evidence type="ECO:0000256" key="6">
    <source>
        <dbReference type="ARBA" id="ARBA00012180"/>
    </source>
</evidence>
<keyword evidence="8" id="KW-0540">Nuclease</keyword>
<evidence type="ECO:0000256" key="11">
    <source>
        <dbReference type="ARBA" id="ARBA00022801"/>
    </source>
</evidence>
<dbReference type="AlphaFoldDB" id="A0A269Y043"/>
<protein>
    <recommendedName>
        <fullName evidence="7">Ribonuclease H</fullName>
        <ecNumber evidence="6">3.1.26.4</ecNumber>
    </recommendedName>
</protein>
<keyword evidence="11" id="KW-0378">Hydrolase</keyword>
<dbReference type="Gene3D" id="3.30.420.10">
    <property type="entry name" value="Ribonuclease H-like superfamily/Ribonuclease H"/>
    <property type="match status" value="1"/>
</dbReference>
<dbReference type="EC" id="3.1.26.4" evidence="6"/>
<dbReference type="OrthoDB" id="9811552at2"/>
<dbReference type="GO" id="GO:0046872">
    <property type="term" value="F:metal ion binding"/>
    <property type="evidence" value="ECO:0007669"/>
    <property type="project" value="UniProtKB-KW"/>
</dbReference>
<evidence type="ECO:0000256" key="7">
    <source>
        <dbReference type="ARBA" id="ARBA00017721"/>
    </source>
</evidence>
<accession>A0A269Y043</accession>
<name>A0A269Y043_9LACO</name>
<dbReference type="CDD" id="cd09278">
    <property type="entry name" value="RNase_HI_prokaryote_like"/>
    <property type="match status" value="1"/>
</dbReference>
<comment type="cofactor">
    <cofactor evidence="2">
        <name>Mg(2+)</name>
        <dbReference type="ChEBI" id="CHEBI:18420"/>
    </cofactor>
</comment>
<dbReference type="InterPro" id="IPR002156">
    <property type="entry name" value="RNaseH_domain"/>
</dbReference>
<dbReference type="GO" id="GO:0003676">
    <property type="term" value="F:nucleic acid binding"/>
    <property type="evidence" value="ECO:0007669"/>
    <property type="project" value="InterPro"/>
</dbReference>
<dbReference type="PANTHER" id="PTHR10642">
    <property type="entry name" value="RIBONUCLEASE H1"/>
    <property type="match status" value="1"/>
</dbReference>
<evidence type="ECO:0000256" key="2">
    <source>
        <dbReference type="ARBA" id="ARBA00001946"/>
    </source>
</evidence>
<dbReference type="PROSITE" id="PS50879">
    <property type="entry name" value="RNASE_H_1"/>
    <property type="match status" value="1"/>
</dbReference>
<dbReference type="GO" id="GO:0043137">
    <property type="term" value="P:DNA replication, removal of RNA primer"/>
    <property type="evidence" value="ECO:0007669"/>
    <property type="project" value="TreeGrafter"/>
</dbReference>
<keyword evidence="12" id="KW-0460">Magnesium</keyword>
<comment type="subunit">
    <text evidence="5">Monomer.</text>
</comment>
<reference evidence="15 18" key="1">
    <citation type="journal article" date="2017" name="Biosci Microbiota Food Health">
        <title>Genomic characterization reconfirms the taxonomic status of Lactobacillus parakefiri.</title>
        <authorList>
            <person name="Tanizawa Y."/>
            <person name="Kobayashi H."/>
            <person name="Kaminuma E."/>
            <person name="Sakamoto M."/>
            <person name="Ohkuma M."/>
            <person name="Nakamura Y."/>
            <person name="Arita M."/>
            <person name="Tohno M."/>
        </authorList>
    </citation>
    <scope>NUCLEOTIDE SEQUENCE [LARGE SCALE GENOMIC DNA]</scope>
    <source>
        <strain evidence="15 18">JCM 8573</strain>
    </source>
</reference>
<dbReference type="Proteomes" id="UP000216802">
    <property type="component" value="Unassembled WGS sequence"/>
</dbReference>
<evidence type="ECO:0000313" key="17">
    <source>
        <dbReference type="EMBL" id="TDG88090.1"/>
    </source>
</evidence>
<dbReference type="Pfam" id="PF01693">
    <property type="entry name" value="Cauli_VI"/>
    <property type="match status" value="1"/>
</dbReference>
<dbReference type="Gene3D" id="3.40.970.10">
    <property type="entry name" value="Ribonuclease H1, N-terminal domain"/>
    <property type="match status" value="1"/>
</dbReference>
<evidence type="ECO:0000313" key="20">
    <source>
        <dbReference type="Proteomes" id="UP000294668"/>
    </source>
</evidence>
<dbReference type="InterPro" id="IPR022892">
    <property type="entry name" value="RNaseHI"/>
</dbReference>
<dbReference type="Pfam" id="PF00075">
    <property type="entry name" value="RNase_H"/>
    <property type="match status" value="1"/>
</dbReference>
<comment type="similarity">
    <text evidence="4">Belongs to the RNase H family.</text>
</comment>
<reference evidence="17" key="4">
    <citation type="submission" date="2019-02" db="EMBL/GenBank/DDBJ databases">
        <authorList>
            <person name="Buron G."/>
            <person name="Chaylann A."/>
            <person name="Dolejs I."/>
            <person name="Forster J."/>
            <person name="Miks M.H."/>
        </authorList>
    </citation>
    <scope>NUCLEOTIDE SEQUENCE</scope>
    <source>
        <strain evidence="17">DSM 10551</strain>
    </source>
</reference>
<dbReference type="Proteomes" id="UP000214739">
    <property type="component" value="Unassembled WGS sequence"/>
</dbReference>
<evidence type="ECO:0000256" key="5">
    <source>
        <dbReference type="ARBA" id="ARBA00011245"/>
    </source>
</evidence>
<evidence type="ECO:0000256" key="3">
    <source>
        <dbReference type="ARBA" id="ARBA00004065"/>
    </source>
</evidence>
<keyword evidence="9" id="KW-0479">Metal-binding</keyword>
<dbReference type="InterPro" id="IPR012337">
    <property type="entry name" value="RNaseH-like_sf"/>
</dbReference>
<dbReference type="InterPro" id="IPR009027">
    <property type="entry name" value="Ribosomal_bL9/RNase_H1_N"/>
</dbReference>
<dbReference type="SUPFAM" id="SSF55658">
    <property type="entry name" value="L9 N-domain-like"/>
    <property type="match status" value="1"/>
</dbReference>
<evidence type="ECO:0000256" key="4">
    <source>
        <dbReference type="ARBA" id="ARBA00005300"/>
    </source>
</evidence>
<dbReference type="GO" id="GO:0004523">
    <property type="term" value="F:RNA-DNA hybrid ribonuclease activity"/>
    <property type="evidence" value="ECO:0007669"/>
    <property type="project" value="UniProtKB-EC"/>
</dbReference>
<evidence type="ECO:0000313" key="16">
    <source>
        <dbReference type="EMBL" id="PAK78875.1"/>
    </source>
</evidence>
<feature type="region of interest" description="Disordered" evidence="13">
    <location>
        <begin position="233"/>
        <end position="303"/>
    </location>
</feature>
<evidence type="ECO:0000256" key="1">
    <source>
        <dbReference type="ARBA" id="ARBA00000077"/>
    </source>
</evidence>
<dbReference type="RefSeq" id="WP_057961857.1">
    <property type="nucleotide sequence ID" value="NZ_BAAAXO010000030.1"/>
</dbReference>
<dbReference type="PANTHER" id="PTHR10642:SF26">
    <property type="entry name" value="RIBONUCLEASE H1"/>
    <property type="match status" value="1"/>
</dbReference>
<dbReference type="InterPro" id="IPR011320">
    <property type="entry name" value="RNase_H1_N"/>
</dbReference>
<evidence type="ECO:0000256" key="12">
    <source>
        <dbReference type="ARBA" id="ARBA00022842"/>
    </source>
</evidence>